<dbReference type="EC" id="2.3.1.9" evidence="3"/>
<gene>
    <name evidence="13" type="ORF">AT727_02515</name>
</gene>
<evidence type="ECO:0000256" key="4">
    <source>
        <dbReference type="ARBA" id="ARBA00022679"/>
    </source>
</evidence>
<evidence type="ECO:0000256" key="9">
    <source>
        <dbReference type="PIRSR" id="PIRSR000429-1"/>
    </source>
</evidence>
<evidence type="ECO:0000313" key="14">
    <source>
        <dbReference type="Proteomes" id="UP000054623"/>
    </source>
</evidence>
<evidence type="ECO:0000256" key="6">
    <source>
        <dbReference type="ARBA" id="ARBA00030755"/>
    </source>
</evidence>
<dbReference type="AlphaFoldDB" id="A0A0W1JRP4"/>
<evidence type="ECO:0000313" key="13">
    <source>
        <dbReference type="EMBL" id="KTE93848.1"/>
    </source>
</evidence>
<dbReference type="GO" id="GO:0005737">
    <property type="term" value="C:cytoplasm"/>
    <property type="evidence" value="ECO:0007669"/>
    <property type="project" value="UniProtKB-SubCell"/>
</dbReference>
<dbReference type="EMBL" id="LOCK01000001">
    <property type="protein sequence ID" value="KTE93848.1"/>
    <property type="molecule type" value="Genomic_DNA"/>
</dbReference>
<dbReference type="Pfam" id="PF02803">
    <property type="entry name" value="Thiolase_C"/>
    <property type="match status" value="1"/>
</dbReference>
<comment type="caution">
    <text evidence="13">The sequence shown here is derived from an EMBL/GenBank/DDBJ whole genome shotgun (WGS) entry which is preliminary data.</text>
</comment>
<dbReference type="InterPro" id="IPR020617">
    <property type="entry name" value="Thiolase_C"/>
</dbReference>
<name>A0A0W1JRP4_DESHA</name>
<dbReference type="InterPro" id="IPR020616">
    <property type="entry name" value="Thiolase_N"/>
</dbReference>
<dbReference type="PANTHER" id="PTHR18919:SF107">
    <property type="entry name" value="ACETYL-COA ACETYLTRANSFERASE, CYTOSOLIC"/>
    <property type="match status" value="1"/>
</dbReference>
<dbReference type="InterPro" id="IPR002155">
    <property type="entry name" value="Thiolase"/>
</dbReference>
<proteinExistence type="inferred from homology"/>
<dbReference type="CDD" id="cd00751">
    <property type="entry name" value="thiolase"/>
    <property type="match status" value="1"/>
</dbReference>
<evidence type="ECO:0000256" key="3">
    <source>
        <dbReference type="ARBA" id="ARBA00012705"/>
    </source>
</evidence>
<feature type="domain" description="Thiolase C-terminal" evidence="12">
    <location>
        <begin position="271"/>
        <end position="391"/>
    </location>
</feature>
<sequence length="395" mass="42076">MRTAVIVSAVRTPIGSFRGNLSELSAVDLGSIVIKESIKRAGIAEADVDEVIMGNVLQAGLGQNPARQAAFYAGLSENTSAWTVNKVCGSGLKSIICAAQAIQCGDSNIVVAGGMESMSNSPYILTKAREGYRMGDGKLIDSMIHDGLTDAFYDIHMGLTAENIAEQYNISREEQDQYALLSQQRAEDTIKKGLFTEEIVPVPVSRKKQDPVIVDQDEYPRVGLRIDELAKLRPAFRANGTVTAGNASGINDGAAAVILMSREEAERLEIEPIATIKAYSSVSLDPRFMGLGPVEASRKALRKAGLSIEDIDIIEANEAFSVQALAVAKELKLDINKTNINGGAIALGHPIGASGTRILVTLLHELKRKHARYGLATLCIGGGQGVSLIVEGSQT</sequence>
<evidence type="ECO:0000259" key="11">
    <source>
        <dbReference type="Pfam" id="PF00108"/>
    </source>
</evidence>
<dbReference type="PROSITE" id="PS00099">
    <property type="entry name" value="THIOLASE_3"/>
    <property type="match status" value="1"/>
</dbReference>
<dbReference type="OrthoDB" id="56116at2"/>
<dbReference type="PIRSF" id="PIRSF000429">
    <property type="entry name" value="Ac-CoA_Ac_transf"/>
    <property type="match status" value="1"/>
</dbReference>
<dbReference type="PROSITE" id="PS00098">
    <property type="entry name" value="THIOLASE_1"/>
    <property type="match status" value="1"/>
</dbReference>
<evidence type="ECO:0000256" key="7">
    <source>
        <dbReference type="ARBA" id="ARBA00044137"/>
    </source>
</evidence>
<evidence type="ECO:0000256" key="8">
    <source>
        <dbReference type="ARBA" id="ARBA00051550"/>
    </source>
</evidence>
<evidence type="ECO:0000256" key="10">
    <source>
        <dbReference type="RuleBase" id="RU003557"/>
    </source>
</evidence>
<comment type="similarity">
    <text evidence="2 10">Belongs to the thiolase-like superfamily. Thiolase family.</text>
</comment>
<dbReference type="GO" id="GO:0003985">
    <property type="term" value="F:acetyl-CoA C-acetyltransferase activity"/>
    <property type="evidence" value="ECO:0007669"/>
    <property type="project" value="UniProtKB-EC"/>
</dbReference>
<reference evidence="13 14" key="1">
    <citation type="submission" date="2015-12" db="EMBL/GenBank/DDBJ databases">
        <title>Draft Genome Sequence of Desulfitobacterium hafniense Strain DH, a Sulfate-reducing Bacterium Isolated from Paddy Soils.</title>
        <authorList>
            <person name="Bao P."/>
            <person name="Zhang X."/>
            <person name="Li G."/>
        </authorList>
    </citation>
    <scope>NUCLEOTIDE SEQUENCE [LARGE SCALE GENOMIC DNA]</scope>
    <source>
        <strain evidence="13 14">DH</strain>
    </source>
</reference>
<dbReference type="PROSITE" id="PS00737">
    <property type="entry name" value="THIOLASE_2"/>
    <property type="match status" value="1"/>
</dbReference>
<evidence type="ECO:0000259" key="12">
    <source>
        <dbReference type="Pfam" id="PF02803"/>
    </source>
</evidence>
<protein>
    <recommendedName>
        <fullName evidence="7">Acetyl-CoA acetyltransferase</fullName>
        <ecNumber evidence="3">2.3.1.9</ecNumber>
    </recommendedName>
    <alternativeName>
        <fullName evidence="6">Acetoacetyl-CoA thiolase</fullName>
    </alternativeName>
</protein>
<keyword evidence="4 10" id="KW-0808">Transferase</keyword>
<evidence type="ECO:0000256" key="5">
    <source>
        <dbReference type="ARBA" id="ARBA00023315"/>
    </source>
</evidence>
<dbReference type="InterPro" id="IPR020615">
    <property type="entry name" value="Thiolase_acyl_enz_int_AS"/>
</dbReference>
<dbReference type="RefSeq" id="WP_058490631.1">
    <property type="nucleotide sequence ID" value="NZ_LOCK01000001.1"/>
</dbReference>
<dbReference type="Proteomes" id="UP000054623">
    <property type="component" value="Unassembled WGS sequence"/>
</dbReference>
<accession>A0A0W1JRP4</accession>
<organism evidence="13 14">
    <name type="scientific">Desulfitobacterium hafniense</name>
    <name type="common">Desulfitobacterium frappieri</name>
    <dbReference type="NCBI Taxonomy" id="49338"/>
    <lineage>
        <taxon>Bacteria</taxon>
        <taxon>Bacillati</taxon>
        <taxon>Bacillota</taxon>
        <taxon>Clostridia</taxon>
        <taxon>Eubacteriales</taxon>
        <taxon>Desulfitobacteriaceae</taxon>
        <taxon>Desulfitobacterium</taxon>
    </lineage>
</organism>
<dbReference type="NCBIfam" id="TIGR01930">
    <property type="entry name" value="AcCoA-C-Actrans"/>
    <property type="match status" value="1"/>
</dbReference>
<evidence type="ECO:0000256" key="2">
    <source>
        <dbReference type="ARBA" id="ARBA00010982"/>
    </source>
</evidence>
<dbReference type="Pfam" id="PF00108">
    <property type="entry name" value="Thiolase_N"/>
    <property type="match status" value="1"/>
</dbReference>
<dbReference type="SUPFAM" id="SSF53901">
    <property type="entry name" value="Thiolase-like"/>
    <property type="match status" value="2"/>
</dbReference>
<evidence type="ECO:0000256" key="1">
    <source>
        <dbReference type="ARBA" id="ARBA00004496"/>
    </source>
</evidence>
<keyword evidence="5 10" id="KW-0012">Acyltransferase</keyword>
<dbReference type="PANTHER" id="PTHR18919">
    <property type="entry name" value="ACETYL-COA C-ACYLTRANSFERASE"/>
    <property type="match status" value="1"/>
</dbReference>
<feature type="domain" description="Thiolase N-terminal" evidence="11">
    <location>
        <begin position="5"/>
        <end position="263"/>
    </location>
</feature>
<feature type="active site" description="Acyl-thioester intermediate" evidence="9">
    <location>
        <position position="88"/>
    </location>
</feature>
<comment type="subcellular location">
    <subcellularLocation>
        <location evidence="1">Cytoplasm</location>
    </subcellularLocation>
</comment>
<dbReference type="InterPro" id="IPR020613">
    <property type="entry name" value="Thiolase_CS"/>
</dbReference>
<dbReference type="InterPro" id="IPR016039">
    <property type="entry name" value="Thiolase-like"/>
</dbReference>
<dbReference type="InterPro" id="IPR020610">
    <property type="entry name" value="Thiolase_AS"/>
</dbReference>
<dbReference type="FunFam" id="3.40.47.10:FF:000010">
    <property type="entry name" value="Acetyl-CoA acetyltransferase (Thiolase)"/>
    <property type="match status" value="1"/>
</dbReference>
<feature type="active site" description="Proton acceptor" evidence="9">
    <location>
        <position position="379"/>
    </location>
</feature>
<comment type="catalytic activity">
    <reaction evidence="8">
        <text>2 acetyl-CoA = acetoacetyl-CoA + CoA</text>
        <dbReference type="Rhea" id="RHEA:21036"/>
        <dbReference type="ChEBI" id="CHEBI:57286"/>
        <dbReference type="ChEBI" id="CHEBI:57287"/>
        <dbReference type="ChEBI" id="CHEBI:57288"/>
        <dbReference type="EC" id="2.3.1.9"/>
    </reaction>
</comment>
<dbReference type="Gene3D" id="3.40.47.10">
    <property type="match status" value="2"/>
</dbReference>
<feature type="active site" description="Proton acceptor" evidence="9">
    <location>
        <position position="349"/>
    </location>
</feature>